<reference evidence="1" key="1">
    <citation type="journal article" date="2020" name="Phytopathology">
        <title>Genome Sequence Resources of Colletotrichum truncatum, C. plurivorum, C. musicola, and C. sojae: Four Species Pathogenic to Soybean (Glycine max).</title>
        <authorList>
            <person name="Rogerio F."/>
            <person name="Boufleur T.R."/>
            <person name="Ciampi-Guillardi M."/>
            <person name="Sukno S.A."/>
            <person name="Thon M.R."/>
            <person name="Massola Junior N.S."/>
            <person name="Baroncelli R."/>
        </authorList>
    </citation>
    <scope>NUCLEOTIDE SEQUENCE</scope>
    <source>
        <strain evidence="1">LFN00145</strain>
    </source>
</reference>
<sequence length="319" mass="35955">MARMPRLWHAYTPPLTGCAVTPGTLSSTVVLESVADACRPWENILISSARKIMVAVELTASAIVASVADHRIEPFVSRGIRLVLDSLVKDLDSKTREVLAPYNSKQPLACTQHITEAVRQAQRNRTKKRMQERLKESTGLSGFSCRIVKLNPSSLLDEMTSHVEEELRQQPVALAIDYTKAYYQAALQRTIDSFNLLAVEACVLQKLPGIFADQCKMSMNEALLRIMIAKSQAQSWVHSPEYRSLMEQYRFLKKCFDELKDYLPAEQPGDASSDTDECIYTPQFSLSDISERLWTKSDSDDVQTLAEDLFNLTVQHYAD</sequence>
<evidence type="ECO:0000313" key="2">
    <source>
        <dbReference type="Proteomes" id="UP000654918"/>
    </source>
</evidence>
<comment type="caution">
    <text evidence="1">The sequence shown here is derived from an EMBL/GenBank/DDBJ whole genome shotgun (WGS) entry which is preliminary data.</text>
</comment>
<proteinExistence type="predicted"/>
<dbReference type="Proteomes" id="UP000654918">
    <property type="component" value="Unassembled WGS sequence"/>
</dbReference>
<dbReference type="AlphaFoldDB" id="A0A8H6K4T0"/>
<dbReference type="EMBL" id="WIGO01000196">
    <property type="protein sequence ID" value="KAF6824276.1"/>
    <property type="molecule type" value="Genomic_DNA"/>
</dbReference>
<accession>A0A8H6K4T0</accession>
<name>A0A8H6K4T0_9PEZI</name>
<gene>
    <name evidence="1" type="ORF">CPLU01_10961</name>
</gene>
<protein>
    <submittedName>
        <fullName evidence="1">Dynamin family protein</fullName>
    </submittedName>
</protein>
<organism evidence="1 2">
    <name type="scientific">Colletotrichum plurivorum</name>
    <dbReference type="NCBI Taxonomy" id="2175906"/>
    <lineage>
        <taxon>Eukaryota</taxon>
        <taxon>Fungi</taxon>
        <taxon>Dikarya</taxon>
        <taxon>Ascomycota</taxon>
        <taxon>Pezizomycotina</taxon>
        <taxon>Sordariomycetes</taxon>
        <taxon>Hypocreomycetidae</taxon>
        <taxon>Glomerellales</taxon>
        <taxon>Glomerellaceae</taxon>
        <taxon>Colletotrichum</taxon>
        <taxon>Colletotrichum orchidearum species complex</taxon>
    </lineage>
</organism>
<evidence type="ECO:0000313" key="1">
    <source>
        <dbReference type="EMBL" id="KAF6824276.1"/>
    </source>
</evidence>
<keyword evidence="2" id="KW-1185">Reference proteome</keyword>